<dbReference type="PROSITE" id="PS00622">
    <property type="entry name" value="HTH_LUXR_1"/>
    <property type="match status" value="1"/>
</dbReference>
<evidence type="ECO:0000313" key="6">
    <source>
        <dbReference type="Proteomes" id="UP001501822"/>
    </source>
</evidence>
<dbReference type="Gene3D" id="3.40.50.2300">
    <property type="match status" value="1"/>
</dbReference>
<keyword evidence="1" id="KW-0238">DNA-binding</keyword>
<dbReference type="PANTHER" id="PTHR43214">
    <property type="entry name" value="TWO-COMPONENT RESPONSE REGULATOR"/>
    <property type="match status" value="1"/>
</dbReference>
<reference evidence="5 6" key="1">
    <citation type="journal article" date="2019" name="Int. J. Syst. Evol. Microbiol.">
        <title>The Global Catalogue of Microorganisms (GCM) 10K type strain sequencing project: providing services to taxonomists for standard genome sequencing and annotation.</title>
        <authorList>
            <consortium name="The Broad Institute Genomics Platform"/>
            <consortium name="The Broad Institute Genome Sequencing Center for Infectious Disease"/>
            <person name="Wu L."/>
            <person name="Ma J."/>
        </authorList>
    </citation>
    <scope>NUCLEOTIDE SEQUENCE [LARGE SCALE GENOMIC DNA]</scope>
    <source>
        <strain evidence="5 6">JCM 3146</strain>
    </source>
</reference>
<dbReference type="SUPFAM" id="SSF46894">
    <property type="entry name" value="C-terminal effector domain of the bipartite response regulators"/>
    <property type="match status" value="1"/>
</dbReference>
<dbReference type="InterPro" id="IPR039420">
    <property type="entry name" value="WalR-like"/>
</dbReference>
<protein>
    <submittedName>
        <fullName evidence="5">Response regulator transcription factor</fullName>
    </submittedName>
</protein>
<dbReference type="CDD" id="cd06170">
    <property type="entry name" value="LuxR_C_like"/>
    <property type="match status" value="1"/>
</dbReference>
<accession>A0ABN0WX44</accession>
<dbReference type="PANTHER" id="PTHR43214:SF42">
    <property type="entry name" value="TRANSCRIPTIONAL REGULATORY PROTEIN DESR"/>
    <property type="match status" value="1"/>
</dbReference>
<dbReference type="EMBL" id="BAAABM010000037">
    <property type="protein sequence ID" value="GAA0349089.1"/>
    <property type="molecule type" value="Genomic_DNA"/>
</dbReference>
<dbReference type="PRINTS" id="PR00038">
    <property type="entry name" value="HTHLUXR"/>
</dbReference>
<dbReference type="InterPro" id="IPR000792">
    <property type="entry name" value="Tscrpt_reg_LuxR_C"/>
</dbReference>
<dbReference type="PROSITE" id="PS50110">
    <property type="entry name" value="RESPONSE_REGULATORY"/>
    <property type="match status" value="1"/>
</dbReference>
<dbReference type="Pfam" id="PF00196">
    <property type="entry name" value="GerE"/>
    <property type="match status" value="1"/>
</dbReference>
<keyword evidence="2" id="KW-0597">Phosphoprotein</keyword>
<organism evidence="5 6">
    <name type="scientific">Actinoallomurus spadix</name>
    <dbReference type="NCBI Taxonomy" id="79912"/>
    <lineage>
        <taxon>Bacteria</taxon>
        <taxon>Bacillati</taxon>
        <taxon>Actinomycetota</taxon>
        <taxon>Actinomycetes</taxon>
        <taxon>Streptosporangiales</taxon>
        <taxon>Thermomonosporaceae</taxon>
        <taxon>Actinoallomurus</taxon>
    </lineage>
</organism>
<evidence type="ECO:0000259" key="3">
    <source>
        <dbReference type="PROSITE" id="PS50043"/>
    </source>
</evidence>
<sequence length="228" mass="24478">MNKNDHWSERRPGLRRWGPSRDDARHAVIRTLVAEHVHLLRLGLSACLDREPDINVVADLSDGEALGPAVAALSPAVAVIDVDLPGPAGSTGVAHLRELTAECSVVMLADRGDPLGVRRALAVDPLGLLSRQAPADVLMRVVRQVAAGRRMIDPELAGTARAVEENPLTPREVEVLRIAANGATTAEIAARLSLSVKTVRNHLSSVITRTAARNRIDAIRIASERAWL</sequence>
<dbReference type="InterPro" id="IPR016032">
    <property type="entry name" value="Sig_transdc_resp-reg_C-effctor"/>
</dbReference>
<evidence type="ECO:0000256" key="1">
    <source>
        <dbReference type="ARBA" id="ARBA00023125"/>
    </source>
</evidence>
<name>A0ABN0WX44_9ACTN</name>
<dbReference type="SUPFAM" id="SSF52172">
    <property type="entry name" value="CheY-like"/>
    <property type="match status" value="1"/>
</dbReference>
<dbReference type="InterPro" id="IPR001789">
    <property type="entry name" value="Sig_transdc_resp-reg_receiver"/>
</dbReference>
<dbReference type="PROSITE" id="PS50043">
    <property type="entry name" value="HTH_LUXR_2"/>
    <property type="match status" value="1"/>
</dbReference>
<keyword evidence="6" id="KW-1185">Reference proteome</keyword>
<gene>
    <name evidence="5" type="ORF">GCM10010151_43580</name>
</gene>
<dbReference type="SMART" id="SM00448">
    <property type="entry name" value="REC"/>
    <property type="match status" value="1"/>
</dbReference>
<evidence type="ECO:0000313" key="5">
    <source>
        <dbReference type="EMBL" id="GAA0349089.1"/>
    </source>
</evidence>
<dbReference type="Proteomes" id="UP001501822">
    <property type="component" value="Unassembled WGS sequence"/>
</dbReference>
<feature type="domain" description="Response regulatory" evidence="4">
    <location>
        <begin position="30"/>
        <end position="146"/>
    </location>
</feature>
<proteinExistence type="predicted"/>
<dbReference type="SMART" id="SM00421">
    <property type="entry name" value="HTH_LUXR"/>
    <property type="match status" value="1"/>
</dbReference>
<evidence type="ECO:0000256" key="2">
    <source>
        <dbReference type="PROSITE-ProRule" id="PRU00169"/>
    </source>
</evidence>
<evidence type="ECO:0000259" key="4">
    <source>
        <dbReference type="PROSITE" id="PS50110"/>
    </source>
</evidence>
<feature type="domain" description="HTH luxR-type" evidence="3">
    <location>
        <begin position="161"/>
        <end position="226"/>
    </location>
</feature>
<comment type="caution">
    <text evidence="5">The sequence shown here is derived from an EMBL/GenBank/DDBJ whole genome shotgun (WGS) entry which is preliminary data.</text>
</comment>
<feature type="modified residue" description="4-aspartylphosphate" evidence="2">
    <location>
        <position position="81"/>
    </location>
</feature>
<dbReference type="InterPro" id="IPR011006">
    <property type="entry name" value="CheY-like_superfamily"/>
</dbReference>
<dbReference type="RefSeq" id="WP_252801667.1">
    <property type="nucleotide sequence ID" value="NZ_BAAABM010000037.1"/>
</dbReference>